<feature type="region of interest" description="Disordered" evidence="17">
    <location>
        <begin position="803"/>
        <end position="878"/>
    </location>
</feature>
<keyword evidence="5 16" id="KW-0158">Chromosome</keyword>
<dbReference type="InterPro" id="IPR001214">
    <property type="entry name" value="SET_dom"/>
</dbReference>
<feature type="compositionally biased region" description="Acidic residues" evidence="17">
    <location>
        <begin position="624"/>
        <end position="634"/>
    </location>
</feature>
<evidence type="ECO:0000256" key="1">
    <source>
        <dbReference type="ARBA" id="ARBA00004123"/>
    </source>
</evidence>
<dbReference type="InterPro" id="IPR046341">
    <property type="entry name" value="SET_dom_sf"/>
</dbReference>
<comment type="catalytic activity">
    <reaction evidence="14">
        <text>N(6)-methyl-L-lysyl(4)-[histone H3] + S-adenosyl-L-methionine = N(6),N(6)-dimethyl-L-lysyl(4)-[histone H3] + S-adenosyl-L-homocysteine + H(+)</text>
        <dbReference type="Rhea" id="RHEA:60268"/>
        <dbReference type="Rhea" id="RHEA-COMP:15540"/>
        <dbReference type="Rhea" id="RHEA-COMP:15543"/>
        <dbReference type="ChEBI" id="CHEBI:15378"/>
        <dbReference type="ChEBI" id="CHEBI:57856"/>
        <dbReference type="ChEBI" id="CHEBI:59789"/>
        <dbReference type="ChEBI" id="CHEBI:61929"/>
        <dbReference type="ChEBI" id="CHEBI:61976"/>
    </reaction>
</comment>
<reference evidence="20 21" key="1">
    <citation type="journal article" date="2015" name="BMC Genomics">
        <title>Insights from the genome of Ophiocordyceps polyrhachis-furcata to pathogenicity and host specificity in insect fungi.</title>
        <authorList>
            <person name="Wichadakul D."/>
            <person name="Kobmoo N."/>
            <person name="Ingsriswang S."/>
            <person name="Tangphatsornruang S."/>
            <person name="Chantasingh D."/>
            <person name="Luangsa-ard J.J."/>
            <person name="Eurwilaichitr L."/>
        </authorList>
    </citation>
    <scope>NUCLEOTIDE SEQUENCE [LARGE SCALE GENOMIC DNA]</scope>
    <source>
        <strain evidence="20 21">BCC 54312</strain>
    </source>
</reference>
<feature type="region of interest" description="Disordered" evidence="17">
    <location>
        <begin position="701"/>
        <end position="752"/>
    </location>
</feature>
<dbReference type="Gene3D" id="2.170.270.10">
    <property type="entry name" value="SET domain"/>
    <property type="match status" value="1"/>
</dbReference>
<dbReference type="InterPro" id="IPR044570">
    <property type="entry name" value="Set1-like"/>
</dbReference>
<keyword evidence="7 16" id="KW-0808">Transferase</keyword>
<dbReference type="SMART" id="SM00317">
    <property type="entry name" value="SET"/>
    <property type="match status" value="1"/>
</dbReference>
<evidence type="ECO:0000256" key="15">
    <source>
        <dbReference type="ARBA" id="ARBA00049129"/>
    </source>
</evidence>
<evidence type="ECO:0000256" key="16">
    <source>
        <dbReference type="PIRNR" id="PIRNR037104"/>
    </source>
</evidence>
<gene>
    <name evidence="20" type="ORF">L249_5454</name>
</gene>
<feature type="compositionally biased region" description="Basic and acidic residues" evidence="17">
    <location>
        <begin position="738"/>
        <end position="749"/>
    </location>
</feature>
<feature type="compositionally biased region" description="Polar residues" evidence="17">
    <location>
        <begin position="93"/>
        <end position="118"/>
    </location>
</feature>
<dbReference type="EC" id="2.1.1.354" evidence="3 16"/>
<dbReference type="Pfam" id="PF11767">
    <property type="entry name" value="SET_assoc"/>
    <property type="match status" value="1"/>
</dbReference>
<feature type="domain" description="Post-SET" evidence="19">
    <location>
        <begin position="1206"/>
        <end position="1222"/>
    </location>
</feature>
<evidence type="ECO:0000313" key="21">
    <source>
        <dbReference type="Proteomes" id="UP000253664"/>
    </source>
</evidence>
<feature type="region of interest" description="Disordered" evidence="17">
    <location>
        <begin position="529"/>
        <end position="567"/>
    </location>
</feature>
<feature type="region of interest" description="Disordered" evidence="17">
    <location>
        <begin position="362"/>
        <end position="431"/>
    </location>
</feature>
<evidence type="ECO:0000259" key="19">
    <source>
        <dbReference type="PROSITE" id="PS50868"/>
    </source>
</evidence>
<feature type="region of interest" description="Disordered" evidence="17">
    <location>
        <begin position="624"/>
        <end position="650"/>
    </location>
</feature>
<dbReference type="PROSITE" id="PS50280">
    <property type="entry name" value="SET"/>
    <property type="match status" value="1"/>
</dbReference>
<evidence type="ECO:0000256" key="9">
    <source>
        <dbReference type="ARBA" id="ARBA00022853"/>
    </source>
</evidence>
<feature type="region of interest" description="Disordered" evidence="17">
    <location>
        <begin position="1"/>
        <end position="163"/>
    </location>
</feature>
<sequence>MTRPQAGVSFAQFFPHAPRIRAEADRDRSKHSAPAPSRDASASDMTGPCSDAPPRSHVDDNDLLPGEVPSTVGSASSLTSSSSVFGTSMRTSATAPASQLSTSATPITSRDSLSNSPAAASKPDVSVSLSSDTSRQSKMSSTGNGGRTTLECPPPPVERIPARDPLPSVKCLKCTYDPILDRLRNKNVSKSAKPIYKEFGLVHPRLARAGDRLGYINTDYYLPKSRLRHTLENLRPYPYDAKTSIGPGPPTQILVTRYNPLAPFSKVTAIFATFGEIAESSNKMHPDTGSYLGFATIRYRDSTRTNRPPVLAVDAARRAVRSRGIKVDADIVKVEYDPEGRKSRRMLKEHLLKDKEKLNKEREKLAQSAPTVSKAPPTGPKCAPATPLTVSGFVRPPPTAPRGPAAVQRQPPPLGGTKPALAVPSQPSGAEPHNIASQLADTPYIFVGAGSVPALASIVPHMKKRLKNYVVDDIRMNKAGFYILFRKSLSGKAEAERCFRYVNHTEFFTYDMAMQLFLPTAFGPQNSVSISNSGPARIGAQKHRDDEKTRRRHEEEADLEEERKQRAKNFDPAVEAVQVVRREMTEHLIRHIRTQVAAPCLEDFLDPVKHVAKRRKLNLEVPEDEVEAGLDDDESRLGTPTSRADASTNRFEPKVLPRIRKSKTKRQAHRSAFVDPFSRQRRCTARTAFRSLHHRLKSFDSDYESDEETDAGALAIRDTDEPESQPRSRLSTDEEAFKDDLGSWGRQEDDSMTEASLTVADGPMAKKRKLKSVEAALKRQKKSDEELFGVKITHVGVDVDGRVASEDVGPDVGGHDVDSSLSRSETPVSLPAKGTKKKPAKQKKKTKKQIFEEREALKRKQAADAQLQDGEAKAEEVKKPEPVFEKHDETLFATEPTVAAMTVPVGFMPDISSLASLALGAQDKPDVSRLMRRFTVGDVGNAELWLWNQNQIRRLNSSDGTAEKQVPINGYYVPNATGGARSEGVKKILNSEKSKYLPHHIKVQKAREEREARIKKNGKDTGAAASEVARLAAERLIAKGNSRANRASNRRYVADLNDQKKSLGQDSDVFKFNQLKKRKKPVKFARSAIHNWGLYAMENIGKDDMIIEYVGEEVRQQIAEIREKRYLKSGIGSSYLFRIDDDTVIDATKKGGIARFINHSCMPNCTAKIIKVEGGKRIVIYALRDIALNEELTYDYKFEREIGSLDRIPCLCGTAACKGFLN</sequence>
<feature type="compositionally biased region" description="Basic and acidic residues" evidence="17">
    <location>
        <begin position="542"/>
        <end position="555"/>
    </location>
</feature>
<comment type="function">
    <text evidence="11">Catalytic component of the COMPASS (Set1C) complex that specifically mono-, di- and trimethylates histone H3 to form H3K4me1/2/3. Binds RNAs which might negatively affect its histone methyltransferase activity. COMPASS recognizes ubiquitinated H2B on one face of the nucleosome which stimulates the methylation of H3 on the opposing face.</text>
</comment>
<feature type="compositionally biased region" description="Basic and acidic residues" evidence="17">
    <location>
        <begin position="20"/>
        <end position="30"/>
    </location>
</feature>
<dbReference type="SUPFAM" id="SSF82199">
    <property type="entry name" value="SET domain"/>
    <property type="match status" value="1"/>
</dbReference>
<dbReference type="GO" id="GO:0005694">
    <property type="term" value="C:chromosome"/>
    <property type="evidence" value="ECO:0007669"/>
    <property type="project" value="UniProtKB-SubCell"/>
</dbReference>
<evidence type="ECO:0000256" key="6">
    <source>
        <dbReference type="ARBA" id="ARBA00022603"/>
    </source>
</evidence>
<comment type="catalytic activity">
    <reaction evidence="15">
        <text>N(6),N(6)-dimethyl-L-lysyl(4)-[histone H3] + S-adenosyl-L-methionine = N(6),N(6),N(6)-trimethyl-L-lysyl(4)-[histone H3] + S-adenosyl-L-homocysteine + H(+)</text>
        <dbReference type="Rhea" id="RHEA:60272"/>
        <dbReference type="Rhea" id="RHEA-COMP:15537"/>
        <dbReference type="Rhea" id="RHEA-COMP:15540"/>
        <dbReference type="ChEBI" id="CHEBI:15378"/>
        <dbReference type="ChEBI" id="CHEBI:57856"/>
        <dbReference type="ChEBI" id="CHEBI:59789"/>
        <dbReference type="ChEBI" id="CHEBI:61961"/>
        <dbReference type="ChEBI" id="CHEBI:61976"/>
    </reaction>
</comment>
<evidence type="ECO:0000256" key="14">
    <source>
        <dbReference type="ARBA" id="ARBA00047583"/>
    </source>
</evidence>
<dbReference type="GO" id="GO:0140999">
    <property type="term" value="F:histone H3K4 trimethyltransferase activity"/>
    <property type="evidence" value="ECO:0007669"/>
    <property type="project" value="UniProtKB-EC"/>
</dbReference>
<dbReference type="GO" id="GO:0048188">
    <property type="term" value="C:Set1C/COMPASS complex"/>
    <property type="evidence" value="ECO:0007669"/>
    <property type="project" value="InterPro"/>
</dbReference>
<keyword evidence="8 16" id="KW-0949">S-adenosyl-L-methionine</keyword>
<feature type="compositionally biased region" description="Polar residues" evidence="17">
    <location>
        <begin position="638"/>
        <end position="650"/>
    </location>
</feature>
<comment type="subunit">
    <text evidence="12">Component of the Set1C/COMPASS complex.</text>
</comment>
<dbReference type="InterPro" id="IPR017111">
    <property type="entry name" value="Set1_fungi"/>
</dbReference>
<comment type="subunit">
    <text evidence="16">Component of the COMPASS (Set1C) complex.</text>
</comment>
<feature type="compositionally biased region" description="Basic residues" evidence="17">
    <location>
        <begin position="834"/>
        <end position="848"/>
    </location>
</feature>
<feature type="compositionally biased region" description="Low complexity" evidence="17">
    <location>
        <begin position="70"/>
        <end position="92"/>
    </location>
</feature>
<evidence type="ECO:0000256" key="11">
    <source>
        <dbReference type="ARBA" id="ARBA00044492"/>
    </source>
</evidence>
<dbReference type="PANTHER" id="PTHR45814">
    <property type="entry name" value="HISTONE-LYSINE N-METHYLTRANSFERASE SETD1"/>
    <property type="match status" value="1"/>
</dbReference>
<evidence type="ECO:0000256" key="17">
    <source>
        <dbReference type="SAM" id="MobiDB-lite"/>
    </source>
</evidence>
<proteinExistence type="predicted"/>
<keyword evidence="9 16" id="KW-0156">Chromatin regulator</keyword>
<evidence type="ECO:0000256" key="7">
    <source>
        <dbReference type="ARBA" id="ARBA00022679"/>
    </source>
</evidence>
<feature type="compositionally biased region" description="Basic and acidic residues" evidence="17">
    <location>
        <begin position="849"/>
        <end position="862"/>
    </location>
</feature>
<name>A0A367LGW5_9HYPO</name>
<keyword evidence="6 16" id="KW-0489">Methyltransferase</keyword>
<comment type="catalytic activity">
    <reaction evidence="13 16">
        <text>L-lysyl(4)-[histone H3] + 3 S-adenosyl-L-methionine = N(6),N(6),N(6)-trimethyl-L-lysyl(4)-[histone H3] + 3 S-adenosyl-L-homocysteine + 3 H(+)</text>
        <dbReference type="Rhea" id="RHEA:60260"/>
        <dbReference type="Rhea" id="RHEA-COMP:15537"/>
        <dbReference type="Rhea" id="RHEA-COMP:15547"/>
        <dbReference type="ChEBI" id="CHEBI:15378"/>
        <dbReference type="ChEBI" id="CHEBI:29969"/>
        <dbReference type="ChEBI" id="CHEBI:57856"/>
        <dbReference type="ChEBI" id="CHEBI:59789"/>
        <dbReference type="ChEBI" id="CHEBI:61961"/>
        <dbReference type="EC" id="2.1.1.354"/>
    </reaction>
</comment>
<dbReference type="AlphaFoldDB" id="A0A367LGW5"/>
<feature type="compositionally biased region" description="Polar residues" evidence="17">
    <location>
        <begin position="127"/>
        <end position="142"/>
    </location>
</feature>
<comment type="subcellular location">
    <subcellularLocation>
        <location evidence="2">Chromosome</location>
    </subcellularLocation>
    <subcellularLocation>
        <location evidence="1 16">Nucleus</location>
    </subcellularLocation>
</comment>
<dbReference type="PIRSF" id="PIRSF037104">
    <property type="entry name" value="Histone_H3-K4_mtfrase_Set1_fun"/>
    <property type="match status" value="1"/>
</dbReference>
<dbReference type="InterPro" id="IPR003616">
    <property type="entry name" value="Post-SET_dom"/>
</dbReference>
<organism evidence="20 21">
    <name type="scientific">Ophiocordyceps polyrhachis-furcata BCC 54312</name>
    <dbReference type="NCBI Taxonomy" id="1330021"/>
    <lineage>
        <taxon>Eukaryota</taxon>
        <taxon>Fungi</taxon>
        <taxon>Dikarya</taxon>
        <taxon>Ascomycota</taxon>
        <taxon>Pezizomycotina</taxon>
        <taxon>Sordariomycetes</taxon>
        <taxon>Hypocreomycetidae</taxon>
        <taxon>Hypocreales</taxon>
        <taxon>Ophiocordycipitaceae</taxon>
        <taxon>Ophiocordyceps</taxon>
    </lineage>
</organism>
<protein>
    <recommendedName>
        <fullName evidence="4 16">Histone-lysine N-methyltransferase, H3 lysine-4 specific</fullName>
        <ecNumber evidence="3 16">2.1.1.354</ecNumber>
    </recommendedName>
</protein>
<evidence type="ECO:0000256" key="4">
    <source>
        <dbReference type="ARBA" id="ARBA00015839"/>
    </source>
</evidence>
<accession>A0A367LGW5</accession>
<comment type="function">
    <text evidence="16">Catalytic component of the COMPASS (Set1C) complex that specifically mono-, di- and trimethylates histone H3 to form H3K4me1/2/3. COMPASS recognizes ubiquitinated H2B on one face of the nucleosome which stimulates the methylation of H3 on the opposing face.</text>
</comment>
<dbReference type="GO" id="GO:0032259">
    <property type="term" value="P:methylation"/>
    <property type="evidence" value="ECO:0007669"/>
    <property type="project" value="UniProtKB-KW"/>
</dbReference>
<dbReference type="OrthoDB" id="308383at2759"/>
<dbReference type="Pfam" id="PF00856">
    <property type="entry name" value="SET"/>
    <property type="match status" value="1"/>
</dbReference>
<dbReference type="Pfam" id="PF11764">
    <property type="entry name" value="N-SET"/>
    <property type="match status" value="1"/>
</dbReference>
<dbReference type="InterPro" id="IPR024636">
    <property type="entry name" value="SET_assoc"/>
</dbReference>
<evidence type="ECO:0000256" key="10">
    <source>
        <dbReference type="ARBA" id="ARBA00023242"/>
    </source>
</evidence>
<evidence type="ECO:0000256" key="3">
    <source>
        <dbReference type="ARBA" id="ARBA00012182"/>
    </source>
</evidence>
<comment type="caution">
    <text evidence="20">The sequence shown here is derived from an EMBL/GenBank/DDBJ whole genome shotgun (WGS) entry which is preliminary data.</text>
</comment>
<feature type="domain" description="SET" evidence="18">
    <location>
        <begin position="1080"/>
        <end position="1197"/>
    </location>
</feature>
<dbReference type="Gene3D" id="3.30.70.330">
    <property type="match status" value="1"/>
</dbReference>
<feature type="compositionally biased region" description="Low complexity" evidence="17">
    <location>
        <begin position="32"/>
        <end position="44"/>
    </location>
</feature>
<dbReference type="PANTHER" id="PTHR45814:SF2">
    <property type="entry name" value="HISTONE-LYSINE N-METHYLTRANSFERASE SETD1"/>
    <property type="match status" value="1"/>
</dbReference>
<evidence type="ECO:0000256" key="13">
    <source>
        <dbReference type="ARBA" id="ARBA00047571"/>
    </source>
</evidence>
<keyword evidence="10 16" id="KW-0539">Nucleus</keyword>
<dbReference type="PROSITE" id="PS50868">
    <property type="entry name" value="POST_SET"/>
    <property type="match status" value="1"/>
</dbReference>
<evidence type="ECO:0000256" key="8">
    <source>
        <dbReference type="ARBA" id="ARBA00022691"/>
    </source>
</evidence>
<dbReference type="SMART" id="SM00508">
    <property type="entry name" value="PostSET"/>
    <property type="match status" value="1"/>
</dbReference>
<keyword evidence="21" id="KW-1185">Reference proteome</keyword>
<dbReference type="EMBL" id="LKCN02000006">
    <property type="protein sequence ID" value="RCI13676.1"/>
    <property type="molecule type" value="Genomic_DNA"/>
</dbReference>
<dbReference type="STRING" id="1330021.A0A367LGW5"/>
<feature type="compositionally biased region" description="Acidic residues" evidence="17">
    <location>
        <begin position="701"/>
        <end position="710"/>
    </location>
</feature>
<dbReference type="PROSITE" id="PS51572">
    <property type="entry name" value="SAM_MT43_1"/>
    <property type="match status" value="1"/>
</dbReference>
<dbReference type="InterPro" id="IPR024657">
    <property type="entry name" value="COMPASS_Set1_N-SET"/>
</dbReference>
<evidence type="ECO:0000256" key="2">
    <source>
        <dbReference type="ARBA" id="ARBA00004286"/>
    </source>
</evidence>
<evidence type="ECO:0000313" key="20">
    <source>
        <dbReference type="EMBL" id="RCI13676.1"/>
    </source>
</evidence>
<evidence type="ECO:0000256" key="5">
    <source>
        <dbReference type="ARBA" id="ARBA00022454"/>
    </source>
</evidence>
<dbReference type="InterPro" id="IPR012677">
    <property type="entry name" value="Nucleotide-bd_a/b_plait_sf"/>
</dbReference>
<evidence type="ECO:0000259" key="18">
    <source>
        <dbReference type="PROSITE" id="PS50280"/>
    </source>
</evidence>
<dbReference type="SMART" id="SM01291">
    <property type="entry name" value="N-SET"/>
    <property type="match status" value="1"/>
</dbReference>
<dbReference type="CDD" id="cd20072">
    <property type="entry name" value="SET_SET1"/>
    <property type="match status" value="1"/>
</dbReference>
<evidence type="ECO:0000256" key="12">
    <source>
        <dbReference type="ARBA" id="ARBA00044515"/>
    </source>
</evidence>
<dbReference type="Proteomes" id="UP000253664">
    <property type="component" value="Unassembled WGS sequence"/>
</dbReference>